<keyword evidence="3" id="KW-0804">Transcription</keyword>
<dbReference type="PANTHER" id="PTHR46796:SF15">
    <property type="entry name" value="BLL1074 PROTEIN"/>
    <property type="match status" value="1"/>
</dbReference>
<dbReference type="PANTHER" id="PTHR46796">
    <property type="entry name" value="HTH-TYPE TRANSCRIPTIONAL ACTIVATOR RHAS-RELATED"/>
    <property type="match status" value="1"/>
</dbReference>
<proteinExistence type="predicted"/>
<accession>A0A9W6W2D1</accession>
<dbReference type="InterPro" id="IPR050204">
    <property type="entry name" value="AraC_XylS_family_regulators"/>
</dbReference>
<dbReference type="RefSeq" id="WP_285662034.1">
    <property type="nucleotide sequence ID" value="NZ_BSTX01000001.1"/>
</dbReference>
<dbReference type="EMBL" id="BSTX01000001">
    <property type="protein sequence ID" value="GLZ76882.1"/>
    <property type="molecule type" value="Genomic_DNA"/>
</dbReference>
<keyword evidence="1" id="KW-0805">Transcription regulation</keyword>
<dbReference type="AlphaFoldDB" id="A0A9W6W2D1"/>
<evidence type="ECO:0000256" key="2">
    <source>
        <dbReference type="ARBA" id="ARBA00023125"/>
    </source>
</evidence>
<dbReference type="Proteomes" id="UP001165079">
    <property type="component" value="Unassembled WGS sequence"/>
</dbReference>
<evidence type="ECO:0000256" key="3">
    <source>
        <dbReference type="ARBA" id="ARBA00023163"/>
    </source>
</evidence>
<evidence type="ECO:0000313" key="5">
    <source>
        <dbReference type="EMBL" id="GLZ76882.1"/>
    </source>
</evidence>
<dbReference type="Gene3D" id="1.10.10.60">
    <property type="entry name" value="Homeodomain-like"/>
    <property type="match status" value="1"/>
</dbReference>
<name>A0A9W6W2D1_9ACTN</name>
<gene>
    <name evidence="5" type="ORF">Afil01_16890</name>
</gene>
<dbReference type="InterPro" id="IPR046532">
    <property type="entry name" value="DUF6597"/>
</dbReference>
<keyword evidence="2" id="KW-0238">DNA-binding</keyword>
<sequence length="217" mass="22437">MYRERPVPGGVLWERAPVAAAGPQVILPDGSMDLIWTGGRLIVAGPDSRAQYATGAPGASYTGVRFDPGLAPLVLGVPAVELRDARVAAEDVFDAGDLIARLEYGEDPAEVLGAVPTPPADRLIAAVVSRARAGEGVAAIAGAVNLGERQLHRRALASFGYGVKTLGRIFRMTRALDLARGGVAYAEAAARAGYADQAHLARDVRGLAGTTMGALLS</sequence>
<evidence type="ECO:0000259" key="4">
    <source>
        <dbReference type="PROSITE" id="PS01124"/>
    </source>
</evidence>
<evidence type="ECO:0000256" key="1">
    <source>
        <dbReference type="ARBA" id="ARBA00023015"/>
    </source>
</evidence>
<dbReference type="SMART" id="SM00342">
    <property type="entry name" value="HTH_ARAC"/>
    <property type="match status" value="1"/>
</dbReference>
<dbReference type="Pfam" id="PF20240">
    <property type="entry name" value="DUF6597"/>
    <property type="match status" value="1"/>
</dbReference>
<organism evidence="5 6">
    <name type="scientific">Actinorhabdospora filicis</name>
    <dbReference type="NCBI Taxonomy" id="1785913"/>
    <lineage>
        <taxon>Bacteria</taxon>
        <taxon>Bacillati</taxon>
        <taxon>Actinomycetota</taxon>
        <taxon>Actinomycetes</taxon>
        <taxon>Micromonosporales</taxon>
        <taxon>Micromonosporaceae</taxon>
        <taxon>Actinorhabdospora</taxon>
    </lineage>
</organism>
<dbReference type="InterPro" id="IPR018060">
    <property type="entry name" value="HTH_AraC"/>
</dbReference>
<dbReference type="Pfam" id="PF12833">
    <property type="entry name" value="HTH_18"/>
    <property type="match status" value="1"/>
</dbReference>
<dbReference type="PROSITE" id="PS01124">
    <property type="entry name" value="HTH_ARAC_FAMILY_2"/>
    <property type="match status" value="1"/>
</dbReference>
<reference evidence="5" key="1">
    <citation type="submission" date="2023-03" db="EMBL/GenBank/DDBJ databases">
        <title>Actinorhabdospora filicis NBRC 111898.</title>
        <authorList>
            <person name="Ichikawa N."/>
            <person name="Sato H."/>
            <person name="Tonouchi N."/>
        </authorList>
    </citation>
    <scope>NUCLEOTIDE SEQUENCE</scope>
    <source>
        <strain evidence="5">NBRC 111898</strain>
    </source>
</reference>
<keyword evidence="6" id="KW-1185">Reference proteome</keyword>
<dbReference type="GO" id="GO:0003700">
    <property type="term" value="F:DNA-binding transcription factor activity"/>
    <property type="evidence" value="ECO:0007669"/>
    <property type="project" value="InterPro"/>
</dbReference>
<dbReference type="GO" id="GO:0043565">
    <property type="term" value="F:sequence-specific DNA binding"/>
    <property type="evidence" value="ECO:0007669"/>
    <property type="project" value="InterPro"/>
</dbReference>
<feature type="domain" description="HTH araC/xylS-type" evidence="4">
    <location>
        <begin position="121"/>
        <end position="217"/>
    </location>
</feature>
<evidence type="ECO:0000313" key="6">
    <source>
        <dbReference type="Proteomes" id="UP001165079"/>
    </source>
</evidence>
<comment type="caution">
    <text evidence="5">The sequence shown here is derived from an EMBL/GenBank/DDBJ whole genome shotgun (WGS) entry which is preliminary data.</text>
</comment>
<protein>
    <submittedName>
        <fullName evidence="5">AraC family transcriptional regulator</fullName>
    </submittedName>
</protein>